<gene>
    <name evidence="2" type="ORF">Y5S_03392</name>
</gene>
<evidence type="ECO:0000313" key="3">
    <source>
        <dbReference type="Proteomes" id="UP000029444"/>
    </source>
</evidence>
<comment type="caution">
    <text evidence="2">The sequence shown here is derived from an EMBL/GenBank/DDBJ whole genome shotgun (WGS) entry which is preliminary data.</text>
</comment>
<keyword evidence="1" id="KW-0472">Membrane</keyword>
<accession>A0A095SFJ2</accession>
<dbReference type="STRING" id="1177154.Y5S_03392"/>
<keyword evidence="1" id="KW-0812">Transmembrane</keyword>
<keyword evidence="1" id="KW-1133">Transmembrane helix</keyword>
<dbReference type="RefSeq" id="WP_035234745.1">
    <property type="nucleotide sequence ID" value="NZ_ARXV01000018.1"/>
</dbReference>
<evidence type="ECO:0000313" key="2">
    <source>
        <dbReference type="EMBL" id="KGD63406.1"/>
    </source>
</evidence>
<dbReference type="EMBL" id="ARXV01000018">
    <property type="protein sequence ID" value="KGD63406.1"/>
    <property type="molecule type" value="Genomic_DNA"/>
</dbReference>
<proteinExistence type="predicted"/>
<evidence type="ECO:0000256" key="1">
    <source>
        <dbReference type="SAM" id="Phobius"/>
    </source>
</evidence>
<dbReference type="AlphaFoldDB" id="A0A095SFJ2"/>
<reference evidence="2 3" key="1">
    <citation type="submission" date="2012-09" db="EMBL/GenBank/DDBJ databases">
        <title>Genome Sequence of alkane-degrading Bacterium Alcanivorax sp. 19-m-6.</title>
        <authorList>
            <person name="Lai Q."/>
            <person name="Shao Z."/>
        </authorList>
    </citation>
    <scope>NUCLEOTIDE SEQUENCE [LARGE SCALE GENOMIC DNA]</scope>
    <source>
        <strain evidence="2 3">19-m-6</strain>
    </source>
</reference>
<name>A0A095SFJ2_9GAMM</name>
<feature type="transmembrane region" description="Helical" evidence="1">
    <location>
        <begin position="12"/>
        <end position="34"/>
    </location>
</feature>
<protein>
    <submittedName>
        <fullName evidence="2">Uncharacterized protein</fullName>
    </submittedName>
</protein>
<sequence>MKYLCISRDKLGLMVIVGCLLVFGYDIILLITGAEDVRNLYTPNNLPASAAYFEYRTIVTAEIFGHLLFFLAGLLEAARMFSRALKARRTKPKEV</sequence>
<organism evidence="2 3">
    <name type="scientific">Alcanivorax nanhaiticus</name>
    <dbReference type="NCBI Taxonomy" id="1177154"/>
    <lineage>
        <taxon>Bacteria</taxon>
        <taxon>Pseudomonadati</taxon>
        <taxon>Pseudomonadota</taxon>
        <taxon>Gammaproteobacteria</taxon>
        <taxon>Oceanospirillales</taxon>
        <taxon>Alcanivoracaceae</taxon>
        <taxon>Alcanivorax</taxon>
    </lineage>
</organism>
<feature type="transmembrane region" description="Helical" evidence="1">
    <location>
        <begin position="63"/>
        <end position="81"/>
    </location>
</feature>
<dbReference type="Proteomes" id="UP000029444">
    <property type="component" value="Unassembled WGS sequence"/>
</dbReference>
<keyword evidence="3" id="KW-1185">Reference proteome</keyword>